<organism evidence="2 3">
    <name type="scientific">Blattamonas nauphoetae</name>
    <dbReference type="NCBI Taxonomy" id="2049346"/>
    <lineage>
        <taxon>Eukaryota</taxon>
        <taxon>Metamonada</taxon>
        <taxon>Preaxostyla</taxon>
        <taxon>Oxymonadida</taxon>
        <taxon>Blattamonas</taxon>
    </lineage>
</organism>
<protein>
    <submittedName>
        <fullName evidence="2">Uncharacterized protein</fullName>
    </submittedName>
</protein>
<dbReference type="Proteomes" id="UP001281761">
    <property type="component" value="Unassembled WGS sequence"/>
</dbReference>
<sequence>MISSKEYSPFLTWNRNDPVTLDSITPAFRSLVSMVRDNLAFDQELLDKVTTFISSITSIIKHRTIDDFLMAVGQGSLNPAAEFVDLMIVLVSSSHPSIFKATLSFIRKCGTRKPQPVCHLAHVRQDRYMEGKWRRHLAQRENIAADTRTGRVQ</sequence>
<name>A0ABQ9XW43_9EUKA</name>
<reference evidence="2 3" key="1">
    <citation type="journal article" date="2022" name="bioRxiv">
        <title>Genomics of Preaxostyla Flagellates Illuminates Evolutionary Transitions and the Path Towards Mitochondrial Loss.</title>
        <authorList>
            <person name="Novak L.V.F."/>
            <person name="Treitli S.C."/>
            <person name="Pyrih J."/>
            <person name="Halakuc P."/>
            <person name="Pipaliya S.V."/>
            <person name="Vacek V."/>
            <person name="Brzon O."/>
            <person name="Soukal P."/>
            <person name="Eme L."/>
            <person name="Dacks J.B."/>
            <person name="Karnkowska A."/>
            <person name="Elias M."/>
            <person name="Hampl V."/>
        </authorList>
    </citation>
    <scope>NUCLEOTIDE SEQUENCE [LARGE SCALE GENOMIC DNA]</scope>
    <source>
        <strain evidence="2">NAU3</strain>
        <tissue evidence="2">Gut</tissue>
    </source>
</reference>
<proteinExistence type="predicted"/>
<gene>
    <name evidence="1" type="ORF">BLNAU_9388</name>
    <name evidence="2" type="ORF">BLNAU_9391</name>
</gene>
<dbReference type="EMBL" id="JARBJD010000064">
    <property type="protein sequence ID" value="KAK2955701.1"/>
    <property type="molecule type" value="Genomic_DNA"/>
</dbReference>
<evidence type="ECO:0000313" key="2">
    <source>
        <dbReference type="EMBL" id="KAK2955701.1"/>
    </source>
</evidence>
<comment type="caution">
    <text evidence="2">The sequence shown here is derived from an EMBL/GenBank/DDBJ whole genome shotgun (WGS) entry which is preliminary data.</text>
</comment>
<dbReference type="EMBL" id="JARBJD010000064">
    <property type="protein sequence ID" value="KAK2955698.1"/>
    <property type="molecule type" value="Genomic_DNA"/>
</dbReference>
<keyword evidence="3" id="KW-1185">Reference proteome</keyword>
<accession>A0ABQ9XW43</accession>
<evidence type="ECO:0000313" key="1">
    <source>
        <dbReference type="EMBL" id="KAK2955698.1"/>
    </source>
</evidence>
<evidence type="ECO:0000313" key="3">
    <source>
        <dbReference type="Proteomes" id="UP001281761"/>
    </source>
</evidence>